<dbReference type="EMBL" id="JAVFHQ010000013">
    <property type="protein sequence ID" value="KAK4546924.1"/>
    <property type="molecule type" value="Genomic_DNA"/>
</dbReference>
<comment type="caution">
    <text evidence="2">The sequence shown here is derived from an EMBL/GenBank/DDBJ whole genome shotgun (WGS) entry which is preliminary data.</text>
</comment>
<dbReference type="AlphaFoldDB" id="A0AAV9JNG7"/>
<proteinExistence type="predicted"/>
<keyword evidence="3" id="KW-1185">Reference proteome</keyword>
<evidence type="ECO:0000313" key="2">
    <source>
        <dbReference type="EMBL" id="KAK4546924.1"/>
    </source>
</evidence>
<accession>A0AAV9JNG7</accession>
<sequence length="235" mass="25869">MAPVLRQGKTDGKVATSSVATKPKTTSPNKPAKSTKASTGKPAGIVKPAAKPEAKSPKVGKGKGTPKPTLKEAKGSAWHAERKRQATEAKKAETRAWLHWPPYTYVRDIPAGILEDYKQLFRDILARAADKKVLGIEGAAAVRVRVAGDSIPVLKDEATNRILAWRAKYRVEQSLADPRNWKAWCIEPGWKGLHSSGGGIAVEFRFPESHVPASEMKMFREKKEIYLGFVLHNRK</sequence>
<evidence type="ECO:0000313" key="3">
    <source>
        <dbReference type="Proteomes" id="UP001324427"/>
    </source>
</evidence>
<dbReference type="Proteomes" id="UP001324427">
    <property type="component" value="Unassembled WGS sequence"/>
</dbReference>
<gene>
    <name evidence="2" type="ORF">LTR36_001656</name>
</gene>
<feature type="compositionally biased region" description="Basic and acidic residues" evidence="1">
    <location>
        <begin position="69"/>
        <end position="89"/>
    </location>
</feature>
<protein>
    <submittedName>
        <fullName evidence="2">Uncharacterized protein</fullName>
    </submittedName>
</protein>
<reference evidence="2 3" key="1">
    <citation type="submission" date="2021-11" db="EMBL/GenBank/DDBJ databases">
        <title>Black yeast isolated from Biological Soil Crust.</title>
        <authorList>
            <person name="Kurbessoian T."/>
        </authorList>
    </citation>
    <scope>NUCLEOTIDE SEQUENCE [LARGE SCALE GENOMIC DNA]</scope>
    <source>
        <strain evidence="2 3">CCFEE 5522</strain>
    </source>
</reference>
<organism evidence="2 3">
    <name type="scientific">Oleoguttula mirabilis</name>
    <dbReference type="NCBI Taxonomy" id="1507867"/>
    <lineage>
        <taxon>Eukaryota</taxon>
        <taxon>Fungi</taxon>
        <taxon>Dikarya</taxon>
        <taxon>Ascomycota</taxon>
        <taxon>Pezizomycotina</taxon>
        <taxon>Dothideomycetes</taxon>
        <taxon>Dothideomycetidae</taxon>
        <taxon>Mycosphaerellales</taxon>
        <taxon>Teratosphaeriaceae</taxon>
        <taxon>Oleoguttula</taxon>
    </lineage>
</organism>
<name>A0AAV9JNG7_9PEZI</name>
<feature type="compositionally biased region" description="Polar residues" evidence="1">
    <location>
        <begin position="15"/>
        <end position="29"/>
    </location>
</feature>
<feature type="region of interest" description="Disordered" evidence="1">
    <location>
        <begin position="1"/>
        <end position="89"/>
    </location>
</feature>
<evidence type="ECO:0000256" key="1">
    <source>
        <dbReference type="SAM" id="MobiDB-lite"/>
    </source>
</evidence>